<comment type="caution">
    <text evidence="1">The sequence shown here is derived from an EMBL/GenBank/DDBJ whole genome shotgun (WGS) entry which is preliminary data.</text>
</comment>
<name>A0A645FBK7_9ZZZZ</name>
<proteinExistence type="predicted"/>
<organism evidence="1">
    <name type="scientific">bioreactor metagenome</name>
    <dbReference type="NCBI Taxonomy" id="1076179"/>
    <lineage>
        <taxon>unclassified sequences</taxon>
        <taxon>metagenomes</taxon>
        <taxon>ecological metagenomes</taxon>
    </lineage>
</organism>
<dbReference type="AlphaFoldDB" id="A0A645FBK7"/>
<protein>
    <submittedName>
        <fullName evidence="1">Uncharacterized protein</fullName>
    </submittedName>
</protein>
<evidence type="ECO:0000313" key="1">
    <source>
        <dbReference type="EMBL" id="MPN11647.1"/>
    </source>
</evidence>
<sequence>MGFRRDVHRLERLVAVTQFADALAGGHGRGGARVREELGLVVVAAPQREQRCASQLDGVLDVVAGRLQPKRVGMAGAFEHEEDADRVAAHFDAGISRIGCRCLRHLSYLTVGFSAMPSSGHWPVLSMNSSNNPGGMARSPASHCCHPRIEARTVCAASVCVSPTARRALRMASGVGL</sequence>
<gene>
    <name evidence="1" type="ORF">SDC9_158951</name>
</gene>
<accession>A0A645FBK7</accession>
<reference evidence="1" key="1">
    <citation type="submission" date="2019-08" db="EMBL/GenBank/DDBJ databases">
        <authorList>
            <person name="Kucharzyk K."/>
            <person name="Murdoch R.W."/>
            <person name="Higgins S."/>
            <person name="Loffler F."/>
        </authorList>
    </citation>
    <scope>NUCLEOTIDE SEQUENCE</scope>
</reference>
<dbReference type="EMBL" id="VSSQ01057881">
    <property type="protein sequence ID" value="MPN11647.1"/>
    <property type="molecule type" value="Genomic_DNA"/>
</dbReference>